<protein>
    <recommendedName>
        <fullName evidence="4">Transmembrane protein</fullName>
    </recommendedName>
</protein>
<organism evidence="2 3">
    <name type="scientific">Methylibium petroleiphilum (strain ATCC BAA-1232 / LMG 22953 / PM1)</name>
    <dbReference type="NCBI Taxonomy" id="420662"/>
    <lineage>
        <taxon>Bacteria</taxon>
        <taxon>Pseudomonadati</taxon>
        <taxon>Pseudomonadota</taxon>
        <taxon>Betaproteobacteria</taxon>
        <taxon>Burkholderiales</taxon>
        <taxon>Sphaerotilaceae</taxon>
        <taxon>Methylibium</taxon>
    </lineage>
</organism>
<dbReference type="KEGG" id="mpt:Mpe_B0144"/>
<keyword evidence="1" id="KW-1133">Transmembrane helix</keyword>
<dbReference type="Proteomes" id="UP000000366">
    <property type="component" value="Plasmid RPME01"/>
</dbReference>
<gene>
    <name evidence="2" type="ordered locus">Mpe_B0144</name>
</gene>
<evidence type="ECO:0008006" key="4">
    <source>
        <dbReference type="Google" id="ProtNLM"/>
    </source>
</evidence>
<feature type="transmembrane region" description="Helical" evidence="1">
    <location>
        <begin position="12"/>
        <end position="34"/>
    </location>
</feature>
<evidence type="ECO:0000313" key="3">
    <source>
        <dbReference type="Proteomes" id="UP000000366"/>
    </source>
</evidence>
<keyword evidence="1" id="KW-0812">Transmembrane</keyword>
<keyword evidence="3" id="KW-1185">Reference proteome</keyword>
<sequence>MSAPLSLLRKAAPWLSVFALAYIALGTAALFYWSKPLTIWMGYGELLSADAIPIPVRMLWAVAVFFPAGILFNLGRWLALRAGPLAFYRP</sequence>
<evidence type="ECO:0000256" key="1">
    <source>
        <dbReference type="SAM" id="Phobius"/>
    </source>
</evidence>
<reference evidence="2 3" key="1">
    <citation type="journal article" date="2007" name="J. Bacteriol.">
        <title>Whole-genome analysis of the methyl tert-butyl ether-degrading beta-proteobacterium Methylibium petroleiphilum PM1.</title>
        <authorList>
            <person name="Kane S.R."/>
            <person name="Chakicherla A.Y."/>
            <person name="Chain P.S.G."/>
            <person name="Schmidt R."/>
            <person name="Shin M.W."/>
            <person name="Legler T.C."/>
            <person name="Scow K.M."/>
            <person name="Larimer F.W."/>
            <person name="Lucas S.M."/>
            <person name="Richardson P.M."/>
            <person name="Hristova K.R."/>
        </authorList>
    </citation>
    <scope>NUCLEOTIDE SEQUENCE [LARGE SCALE GENOMIC DNA]</scope>
    <source>
        <strain evidence="3">ATCC BAA-1232 / LMG 22953 / PM1</strain>
        <plasmid evidence="2 3">RPME01</plasmid>
    </source>
</reference>
<proteinExistence type="predicted"/>
<dbReference type="RefSeq" id="WP_011831537.1">
    <property type="nucleotide sequence ID" value="NC_008826.1"/>
</dbReference>
<keyword evidence="2" id="KW-0614">Plasmid</keyword>
<geneLocation type="plasmid" evidence="2 3">
    <name>RPME01</name>
</geneLocation>
<name>A2SMY3_METPP</name>
<dbReference type="HOGENOM" id="CLU_2437458_0_0_4"/>
<accession>A2SMY3</accession>
<feature type="transmembrane region" description="Helical" evidence="1">
    <location>
        <begin position="54"/>
        <end position="74"/>
    </location>
</feature>
<dbReference type="EMBL" id="CP000556">
    <property type="protein sequence ID" value="ABM96922.1"/>
    <property type="molecule type" value="Genomic_DNA"/>
</dbReference>
<evidence type="ECO:0000313" key="2">
    <source>
        <dbReference type="EMBL" id="ABM96922.1"/>
    </source>
</evidence>
<keyword evidence="1" id="KW-0472">Membrane</keyword>
<dbReference type="AlphaFoldDB" id="A2SMY3"/>